<feature type="transmembrane region" description="Helical" evidence="1">
    <location>
        <begin position="155"/>
        <end position="175"/>
    </location>
</feature>
<feature type="transmembrane region" description="Helical" evidence="1">
    <location>
        <begin position="65"/>
        <end position="87"/>
    </location>
</feature>
<protein>
    <recommendedName>
        <fullName evidence="4">Tetraspanin family protein</fullName>
    </recommendedName>
</protein>
<keyword evidence="1" id="KW-0472">Membrane</keyword>
<organism evidence="2 3">
    <name type="scientific">Tritrichomonas musculus</name>
    <dbReference type="NCBI Taxonomy" id="1915356"/>
    <lineage>
        <taxon>Eukaryota</taxon>
        <taxon>Metamonada</taxon>
        <taxon>Parabasalia</taxon>
        <taxon>Tritrichomonadida</taxon>
        <taxon>Tritrichomonadidae</taxon>
        <taxon>Tritrichomonas</taxon>
    </lineage>
</organism>
<feature type="transmembrane region" description="Helical" evidence="1">
    <location>
        <begin position="37"/>
        <end position="59"/>
    </location>
</feature>
<comment type="caution">
    <text evidence="2">The sequence shown here is derived from an EMBL/GenBank/DDBJ whole genome shotgun (WGS) entry which is preliminary data.</text>
</comment>
<dbReference type="Proteomes" id="UP001470230">
    <property type="component" value="Unassembled WGS sequence"/>
</dbReference>
<gene>
    <name evidence="2" type="ORF">M9Y10_005609</name>
</gene>
<evidence type="ECO:0000313" key="2">
    <source>
        <dbReference type="EMBL" id="KAK8875444.1"/>
    </source>
</evidence>
<accession>A0ABR2JCN9</accession>
<keyword evidence="3" id="KW-1185">Reference proteome</keyword>
<dbReference type="EMBL" id="JAPFFF010000012">
    <property type="protein sequence ID" value="KAK8875444.1"/>
    <property type="molecule type" value="Genomic_DNA"/>
</dbReference>
<keyword evidence="1" id="KW-0812">Transmembrane</keyword>
<reference evidence="2 3" key="1">
    <citation type="submission" date="2024-04" db="EMBL/GenBank/DDBJ databases">
        <title>Tritrichomonas musculus Genome.</title>
        <authorList>
            <person name="Alves-Ferreira E."/>
            <person name="Grigg M."/>
            <person name="Lorenzi H."/>
            <person name="Galac M."/>
        </authorList>
    </citation>
    <scope>NUCLEOTIDE SEQUENCE [LARGE SCALE GENOMIC DNA]</scope>
    <source>
        <strain evidence="2 3">EAF2021</strain>
    </source>
</reference>
<evidence type="ECO:0000256" key="1">
    <source>
        <dbReference type="SAM" id="Phobius"/>
    </source>
</evidence>
<evidence type="ECO:0000313" key="3">
    <source>
        <dbReference type="Proteomes" id="UP001470230"/>
    </source>
</evidence>
<name>A0ABR2JCN9_9EUKA</name>
<keyword evidence="1" id="KW-1133">Transmembrane helix</keyword>
<proteinExistence type="predicted"/>
<evidence type="ECO:0008006" key="4">
    <source>
        <dbReference type="Google" id="ProtNLM"/>
    </source>
</evidence>
<feature type="transmembrane region" description="Helical" evidence="1">
    <location>
        <begin position="6"/>
        <end position="25"/>
    </location>
</feature>
<sequence length="214" mass="24097">MFMFFIVIQSLTVTVLCIVSISYFTKTNVNIFLSVDIITLFIAVIILSIILIVVGWGSAVSNTTFAWYIFHFFMFALLIIEIMVSLYTSNLSSFMKTATHIWSKNEEDERLELQDGLKCCGLTNFTKPSNANNCPIAATESCLDRLRSILVTLRNTSIVAMFVCIVVGIFIDFVGCALCFHPDTFTLAEQELEELSTPPIDFQNHENPFATIQE</sequence>